<reference evidence="1 2" key="1">
    <citation type="submission" date="2021-07" db="EMBL/GenBank/DDBJ databases">
        <authorList>
            <person name="So Y."/>
        </authorList>
    </citation>
    <scope>NUCLEOTIDE SEQUENCE [LARGE SCALE GENOMIC DNA]</scope>
    <source>
        <strain evidence="1 2">HJA6</strain>
    </source>
</reference>
<protein>
    <submittedName>
        <fullName evidence="1">DUF1217 domain-containing protein</fullName>
    </submittedName>
</protein>
<evidence type="ECO:0000313" key="2">
    <source>
        <dbReference type="Proteomes" id="UP001196565"/>
    </source>
</evidence>
<sequence>MNITLSQVQALFGVSSSGTASGSAAEAIPALRRATADGAEAKGIAREQKDPVTISALAQFRTALDKAGTIEQALSDPRILKVVAPALGLADQVGNTALLRKALLSDPNDPKSLASQLGSTWQNAAKTLGVYKTGLAGLKDDKLVTTLTNAYVKYQYRSGLDEGQAGLSNALYFLENAANAKDVYSILGNTALREVVTTALGLPDAIAVQSVEAQGRAVTSRLKLDSLQDPRQVRKLAERYLINAANEAAASASSASSGDPLSTITSLAISLRV</sequence>
<keyword evidence="2" id="KW-1185">Reference proteome</keyword>
<name>A0ABS7A376_9PROT</name>
<proteinExistence type="predicted"/>
<evidence type="ECO:0000313" key="1">
    <source>
        <dbReference type="EMBL" id="MBW6396212.1"/>
    </source>
</evidence>
<dbReference type="Gene3D" id="1.10.3700.10">
    <property type="entry name" value="AGR C 984p-like"/>
    <property type="match status" value="1"/>
</dbReference>
<dbReference type="InterPro" id="IPR010626">
    <property type="entry name" value="DUF1217"/>
</dbReference>
<dbReference type="RefSeq" id="WP_219760604.1">
    <property type="nucleotide sequence ID" value="NZ_JAHYBZ010000001.1"/>
</dbReference>
<dbReference type="SUPFAM" id="SSF158837">
    <property type="entry name" value="AGR C 984p-like"/>
    <property type="match status" value="1"/>
</dbReference>
<gene>
    <name evidence="1" type="ORF">KPL78_00060</name>
</gene>
<dbReference type="Pfam" id="PF06748">
    <property type="entry name" value="DUF1217"/>
    <property type="match status" value="1"/>
</dbReference>
<comment type="caution">
    <text evidence="1">The sequence shown here is derived from an EMBL/GenBank/DDBJ whole genome shotgun (WGS) entry which is preliminary data.</text>
</comment>
<accession>A0ABS7A376</accession>
<dbReference type="Proteomes" id="UP001196565">
    <property type="component" value="Unassembled WGS sequence"/>
</dbReference>
<dbReference type="InterPro" id="IPR023157">
    <property type="entry name" value="AGR-C-984p-like_sf"/>
</dbReference>
<organism evidence="1 2">
    <name type="scientific">Roseomonas alba</name>
    <dbReference type="NCBI Taxonomy" id="2846776"/>
    <lineage>
        <taxon>Bacteria</taxon>
        <taxon>Pseudomonadati</taxon>
        <taxon>Pseudomonadota</taxon>
        <taxon>Alphaproteobacteria</taxon>
        <taxon>Acetobacterales</taxon>
        <taxon>Roseomonadaceae</taxon>
        <taxon>Roseomonas</taxon>
    </lineage>
</organism>
<dbReference type="EMBL" id="JAHYBZ010000001">
    <property type="protein sequence ID" value="MBW6396212.1"/>
    <property type="molecule type" value="Genomic_DNA"/>
</dbReference>